<feature type="region of interest" description="Disordered" evidence="1">
    <location>
        <begin position="31"/>
        <end position="66"/>
    </location>
</feature>
<name>A0AAD6F6Y6_9TELE</name>
<gene>
    <name evidence="2" type="ORF">JOQ06_019532</name>
</gene>
<dbReference type="AlphaFoldDB" id="A0AAD6F6Y6"/>
<evidence type="ECO:0000256" key="1">
    <source>
        <dbReference type="SAM" id="MobiDB-lite"/>
    </source>
</evidence>
<proteinExistence type="predicted"/>
<reference evidence="2" key="1">
    <citation type="submission" date="2022-11" db="EMBL/GenBank/DDBJ databases">
        <title>Chromosome-level genome of Pogonophryne albipinna.</title>
        <authorList>
            <person name="Jo E."/>
        </authorList>
    </citation>
    <scope>NUCLEOTIDE SEQUENCE</scope>
    <source>
        <strain evidence="2">SGF0006</strain>
        <tissue evidence="2">Muscle</tissue>
    </source>
</reference>
<evidence type="ECO:0000313" key="2">
    <source>
        <dbReference type="EMBL" id="KAJ4923052.1"/>
    </source>
</evidence>
<feature type="compositionally biased region" description="Basic and acidic residues" evidence="1">
    <location>
        <begin position="52"/>
        <end position="66"/>
    </location>
</feature>
<dbReference type="Proteomes" id="UP001219934">
    <property type="component" value="Unassembled WGS sequence"/>
</dbReference>
<comment type="caution">
    <text evidence="2">The sequence shown here is derived from an EMBL/GenBank/DDBJ whole genome shotgun (WGS) entry which is preliminary data.</text>
</comment>
<feature type="non-terminal residue" evidence="2">
    <location>
        <position position="66"/>
    </location>
</feature>
<protein>
    <submittedName>
        <fullName evidence="2">Uncharacterized protein</fullName>
    </submittedName>
</protein>
<accession>A0AAD6F6Y6</accession>
<feature type="non-terminal residue" evidence="2">
    <location>
        <position position="1"/>
    </location>
</feature>
<organism evidence="2 3">
    <name type="scientific">Pogonophryne albipinna</name>
    <dbReference type="NCBI Taxonomy" id="1090488"/>
    <lineage>
        <taxon>Eukaryota</taxon>
        <taxon>Metazoa</taxon>
        <taxon>Chordata</taxon>
        <taxon>Craniata</taxon>
        <taxon>Vertebrata</taxon>
        <taxon>Euteleostomi</taxon>
        <taxon>Actinopterygii</taxon>
        <taxon>Neopterygii</taxon>
        <taxon>Teleostei</taxon>
        <taxon>Neoteleostei</taxon>
        <taxon>Acanthomorphata</taxon>
        <taxon>Eupercaria</taxon>
        <taxon>Perciformes</taxon>
        <taxon>Notothenioidei</taxon>
        <taxon>Pogonophryne</taxon>
    </lineage>
</organism>
<dbReference type="EMBL" id="JAPTMU010000046">
    <property type="protein sequence ID" value="KAJ4923052.1"/>
    <property type="molecule type" value="Genomic_DNA"/>
</dbReference>
<evidence type="ECO:0000313" key="3">
    <source>
        <dbReference type="Proteomes" id="UP001219934"/>
    </source>
</evidence>
<keyword evidence="3" id="KW-1185">Reference proteome</keyword>
<sequence length="66" mass="7046">GWTVGVEVSGVRGQAVCECPGRDLVLLQASSRHTASRSPKQLPGIMGLDMGECGREWRRPGDKGPL</sequence>